<dbReference type="EMBL" id="CP025330">
    <property type="protein sequence ID" value="AZT94342.1"/>
    <property type="molecule type" value="Genomic_DNA"/>
</dbReference>
<comment type="cofactor">
    <cofactor evidence="15">
        <name>[4Fe-4S] cluster</name>
        <dbReference type="ChEBI" id="CHEBI:49883"/>
    </cofactor>
    <text evidence="15">Binds 1 [4Fe-4S] cluster. The cluster is coordinated with 3 cysteines and an exchangeable S-adenosyl-L-methionine.</text>
</comment>
<dbReference type="Pfam" id="PF04055">
    <property type="entry name" value="Radical_SAM"/>
    <property type="match status" value="1"/>
</dbReference>
<evidence type="ECO:0000256" key="10">
    <source>
        <dbReference type="ARBA" id="ARBA00023004"/>
    </source>
</evidence>
<comment type="pathway">
    <text evidence="1 15">Cofactor biosynthesis; biotin biosynthesis; biotin from 7,8-diaminononanoate: step 2/2.</text>
</comment>
<evidence type="ECO:0000256" key="8">
    <source>
        <dbReference type="ARBA" id="ARBA00022723"/>
    </source>
</evidence>
<dbReference type="RefSeq" id="WP_085974906.1">
    <property type="nucleotide sequence ID" value="NZ_AAGP01000057.1"/>
</dbReference>
<dbReference type="PANTHER" id="PTHR22976">
    <property type="entry name" value="BIOTIN SYNTHASE"/>
    <property type="match status" value="1"/>
</dbReference>
<dbReference type="UniPathway" id="UPA00078">
    <property type="reaction ID" value="UER00162"/>
</dbReference>
<keyword evidence="11 15" id="KW-0411">Iron-sulfur</keyword>
<sequence>MMVNYLSLAERVLSGTPATASDARAILSSPNEDLLDLVAAAARLRREHFGKRIKINYLVNLKSGLCPEDCSYCSQRLGSEAEILKYSWLPKEEAKRQAEFGLAGGASRVCLVASGRGPSNRDVERVSGMVEEIKSATPGVEVCACLGFLKDGQAHRLKEAGVDAYNHNLNTAESLYADICTTHTFADRVDTVDKARGAGLSPCSGLLVGVGETNDQIIEAIESLKAVDSDSIPVNFLIPFDGTPLEGTNTLTPQHCVRILCAVRFLCPDRELRIAGGREMHLRSLQSLSLNVANSLFLGDYLTSEGQAAEEDLDMIVDGGFEIVGAESAQQLRDELKAHRAAHQAAFDGEATGPASGDGASAAGTGASSETAPAPVAGGALPCGKPLPPVGHEAGNSGVTIPTIRRRGAGTEISPNA</sequence>
<dbReference type="InterPro" id="IPR002684">
    <property type="entry name" value="Biotin_synth/BioAB"/>
</dbReference>
<dbReference type="SUPFAM" id="SSF102114">
    <property type="entry name" value="Radical SAM enzymes"/>
    <property type="match status" value="1"/>
</dbReference>
<keyword evidence="4 15" id="KW-0004">4Fe-4S</keyword>
<dbReference type="Proteomes" id="UP000283000">
    <property type="component" value="Chromosome"/>
</dbReference>
<evidence type="ECO:0000256" key="15">
    <source>
        <dbReference type="HAMAP-Rule" id="MF_01694"/>
    </source>
</evidence>
<keyword evidence="6 15" id="KW-0949">S-adenosyl-L-methionine</keyword>
<dbReference type="GO" id="GO:0051539">
    <property type="term" value="F:4 iron, 4 sulfur cluster binding"/>
    <property type="evidence" value="ECO:0007669"/>
    <property type="project" value="UniProtKB-KW"/>
</dbReference>
<dbReference type="SFLD" id="SFLDG01278">
    <property type="entry name" value="biotin_synthase_like"/>
    <property type="match status" value="1"/>
</dbReference>
<evidence type="ECO:0000256" key="7">
    <source>
        <dbReference type="ARBA" id="ARBA00022714"/>
    </source>
</evidence>
<feature type="binding site" evidence="15">
    <location>
        <position position="203"/>
    </location>
    <ligand>
        <name>[2Fe-2S] cluster</name>
        <dbReference type="ChEBI" id="CHEBI:190135"/>
    </ligand>
</feature>
<evidence type="ECO:0000256" key="16">
    <source>
        <dbReference type="SAM" id="MobiDB-lite"/>
    </source>
</evidence>
<name>A0A2A3Z8G8_BREAU</name>
<evidence type="ECO:0000313" key="19">
    <source>
        <dbReference type="EMBL" id="PCC47777.1"/>
    </source>
</evidence>
<dbReference type="InterPro" id="IPR058240">
    <property type="entry name" value="rSAM_sf"/>
</dbReference>
<dbReference type="FunFam" id="3.20.20.70:FF:000026">
    <property type="entry name" value="Biotin synthase"/>
    <property type="match status" value="1"/>
</dbReference>
<dbReference type="EMBL" id="NRGP01000004">
    <property type="protein sequence ID" value="PCC47777.1"/>
    <property type="molecule type" value="Genomic_DNA"/>
</dbReference>
<evidence type="ECO:0000256" key="5">
    <source>
        <dbReference type="ARBA" id="ARBA00022679"/>
    </source>
</evidence>
<evidence type="ECO:0000256" key="12">
    <source>
        <dbReference type="ARBA" id="ARBA00051157"/>
    </source>
</evidence>
<reference evidence="20 23" key="3">
    <citation type="submission" date="2018-10" db="EMBL/GenBank/DDBJ databases">
        <title>Brevibacterium genomes from Austrain hard cheese rinds.</title>
        <authorList>
            <person name="Anast J.M."/>
            <person name="Dzieciol M."/>
            <person name="Schultz D.L."/>
            <person name="Mann E."/>
            <person name="Wagner M."/>
            <person name="Schmitz-Esser S."/>
        </authorList>
    </citation>
    <scope>NUCLEOTIDE SEQUENCE [LARGE SCALE GENOMIC DNA]</scope>
    <source>
        <strain evidence="20 23">L261</strain>
    </source>
</reference>
<feature type="domain" description="Radical SAM core" evidence="17">
    <location>
        <begin position="51"/>
        <end position="278"/>
    </location>
</feature>
<dbReference type="CDD" id="cd01335">
    <property type="entry name" value="Radical_SAM"/>
    <property type="match status" value="1"/>
</dbReference>
<evidence type="ECO:0000256" key="9">
    <source>
        <dbReference type="ARBA" id="ARBA00022756"/>
    </source>
</evidence>
<evidence type="ECO:0000256" key="14">
    <source>
        <dbReference type="ARBA" id="ARBA00070199"/>
    </source>
</evidence>
<feature type="binding site" evidence="15">
    <location>
        <position position="110"/>
    </location>
    <ligand>
        <name>[2Fe-2S] cluster</name>
        <dbReference type="ChEBI" id="CHEBI:190135"/>
    </ligand>
</feature>
<dbReference type="SFLD" id="SFLDS00029">
    <property type="entry name" value="Radical_SAM"/>
    <property type="match status" value="1"/>
</dbReference>
<dbReference type="PANTHER" id="PTHR22976:SF2">
    <property type="entry name" value="BIOTIN SYNTHASE, MITOCHONDRIAL"/>
    <property type="match status" value="1"/>
</dbReference>
<evidence type="ECO:0000256" key="11">
    <source>
        <dbReference type="ARBA" id="ARBA00023014"/>
    </source>
</evidence>
<comment type="function">
    <text evidence="13 15">Catalyzes the conversion of dethiobiotin (DTB) to biotin by the insertion of a sulfur atom into dethiobiotin via a radical-based mechanism.</text>
</comment>
<evidence type="ECO:0000256" key="1">
    <source>
        <dbReference type="ARBA" id="ARBA00004942"/>
    </source>
</evidence>
<evidence type="ECO:0000256" key="6">
    <source>
        <dbReference type="ARBA" id="ARBA00022691"/>
    </source>
</evidence>
<dbReference type="InterPro" id="IPR007197">
    <property type="entry name" value="rSAM"/>
</dbReference>
<feature type="binding site" evidence="15">
    <location>
        <position position="143"/>
    </location>
    <ligand>
        <name>[2Fe-2S] cluster</name>
        <dbReference type="ChEBI" id="CHEBI:190135"/>
    </ligand>
</feature>
<dbReference type="GO" id="GO:0004076">
    <property type="term" value="F:biotin synthase activity"/>
    <property type="evidence" value="ECO:0007669"/>
    <property type="project" value="UniProtKB-UniRule"/>
</dbReference>
<evidence type="ECO:0000313" key="23">
    <source>
        <dbReference type="Proteomes" id="UP000297736"/>
    </source>
</evidence>
<reference evidence="18 22" key="4">
    <citation type="submission" date="2019-01" db="EMBL/GenBank/DDBJ databases">
        <title>Comparative genomic analysis of Brevibacterium aurantiacum sheds light on its evolution and its adaptation to smear-ripened cheeses.</title>
        <authorList>
            <person name="Moineau S."/>
        </authorList>
    </citation>
    <scope>NUCLEOTIDE SEQUENCE [LARGE SCALE GENOMIC DNA]</scope>
    <source>
        <strain evidence="18 22">SMQ-1417</strain>
    </source>
</reference>
<reference evidence="19 21" key="1">
    <citation type="journal article" date="2017" name="Elife">
        <title>Extensive horizontal gene transfer in cheese-associated bacteria.</title>
        <authorList>
            <person name="Bonham K.S."/>
            <person name="Wolfe B.E."/>
            <person name="Dutton R.J."/>
        </authorList>
    </citation>
    <scope>NUCLEOTIDE SEQUENCE [LARGE SCALE GENOMIC DNA]</scope>
    <source>
        <strain evidence="19 21">947_7</strain>
    </source>
</reference>
<dbReference type="SMART" id="SM00876">
    <property type="entry name" value="BATS"/>
    <property type="match status" value="1"/>
</dbReference>
<keyword evidence="10 15" id="KW-0408">Iron</keyword>
<dbReference type="SMART" id="SM00729">
    <property type="entry name" value="Elp3"/>
    <property type="match status" value="1"/>
</dbReference>
<feature type="binding site" evidence="15">
    <location>
        <position position="66"/>
    </location>
    <ligand>
        <name>[4Fe-4S] cluster</name>
        <dbReference type="ChEBI" id="CHEBI:49883"/>
        <note>4Fe-4S-S-AdoMet</note>
    </ligand>
</feature>
<feature type="binding site" evidence="15">
    <location>
        <position position="73"/>
    </location>
    <ligand>
        <name>[4Fe-4S] cluster</name>
        <dbReference type="ChEBI" id="CHEBI:49883"/>
        <note>4Fe-4S-S-AdoMet</note>
    </ligand>
</feature>
<comment type="similarity">
    <text evidence="15">Belongs to the radical SAM superfamily. Biotin synthase family.</text>
</comment>
<dbReference type="InterPro" id="IPR006638">
    <property type="entry name" value="Elp3/MiaA/NifB-like_rSAM"/>
</dbReference>
<evidence type="ECO:0000256" key="3">
    <source>
        <dbReference type="ARBA" id="ARBA00012236"/>
    </source>
</evidence>
<evidence type="ECO:0000313" key="21">
    <source>
        <dbReference type="Proteomes" id="UP000217564"/>
    </source>
</evidence>
<dbReference type="NCBIfam" id="TIGR00433">
    <property type="entry name" value="bioB"/>
    <property type="match status" value="1"/>
</dbReference>
<dbReference type="Proteomes" id="UP000217564">
    <property type="component" value="Unassembled WGS sequence"/>
</dbReference>
<evidence type="ECO:0000259" key="17">
    <source>
        <dbReference type="PROSITE" id="PS51918"/>
    </source>
</evidence>
<dbReference type="GO" id="GO:0051537">
    <property type="term" value="F:2 iron, 2 sulfur cluster binding"/>
    <property type="evidence" value="ECO:0007669"/>
    <property type="project" value="UniProtKB-KW"/>
</dbReference>
<feature type="binding site" evidence="15">
    <location>
        <position position="70"/>
    </location>
    <ligand>
        <name>[4Fe-4S] cluster</name>
        <dbReference type="ChEBI" id="CHEBI:49883"/>
        <note>4Fe-4S-S-AdoMet</note>
    </ligand>
</feature>
<dbReference type="GO" id="GO:0009102">
    <property type="term" value="P:biotin biosynthetic process"/>
    <property type="evidence" value="ECO:0007669"/>
    <property type="project" value="UniProtKB-UniRule"/>
</dbReference>
<evidence type="ECO:0000313" key="22">
    <source>
        <dbReference type="Proteomes" id="UP000283000"/>
    </source>
</evidence>
<dbReference type="Pfam" id="PF06968">
    <property type="entry name" value="BATS"/>
    <property type="match status" value="1"/>
</dbReference>
<dbReference type="EC" id="2.8.1.6" evidence="3 15"/>
<keyword evidence="9 15" id="KW-0093">Biotin biosynthesis</keyword>
<comment type="catalytic activity">
    <reaction evidence="12 15">
        <text>(4R,5S)-dethiobiotin + (sulfur carrier)-SH + 2 reduced [2Fe-2S]-[ferredoxin] + 2 S-adenosyl-L-methionine = (sulfur carrier)-H + biotin + 2 5'-deoxyadenosine + 2 L-methionine + 2 oxidized [2Fe-2S]-[ferredoxin]</text>
        <dbReference type="Rhea" id="RHEA:22060"/>
        <dbReference type="Rhea" id="RHEA-COMP:10000"/>
        <dbReference type="Rhea" id="RHEA-COMP:10001"/>
        <dbReference type="Rhea" id="RHEA-COMP:14737"/>
        <dbReference type="Rhea" id="RHEA-COMP:14739"/>
        <dbReference type="ChEBI" id="CHEBI:17319"/>
        <dbReference type="ChEBI" id="CHEBI:29917"/>
        <dbReference type="ChEBI" id="CHEBI:33737"/>
        <dbReference type="ChEBI" id="CHEBI:33738"/>
        <dbReference type="ChEBI" id="CHEBI:57586"/>
        <dbReference type="ChEBI" id="CHEBI:57844"/>
        <dbReference type="ChEBI" id="CHEBI:59789"/>
        <dbReference type="ChEBI" id="CHEBI:64428"/>
        <dbReference type="ChEBI" id="CHEBI:149473"/>
        <dbReference type="EC" id="2.8.1.6"/>
    </reaction>
</comment>
<dbReference type="Gene3D" id="3.20.20.70">
    <property type="entry name" value="Aldolase class I"/>
    <property type="match status" value="1"/>
</dbReference>
<feature type="compositionally biased region" description="Low complexity" evidence="16">
    <location>
        <begin position="351"/>
        <end position="374"/>
    </location>
</feature>
<dbReference type="PROSITE" id="PS51918">
    <property type="entry name" value="RADICAL_SAM"/>
    <property type="match status" value="1"/>
</dbReference>
<dbReference type="HAMAP" id="MF_01694">
    <property type="entry name" value="BioB"/>
    <property type="match status" value="1"/>
</dbReference>
<comment type="subunit">
    <text evidence="2 15">Homodimer.</text>
</comment>
<gene>
    <name evidence="15 20" type="primary">bioB</name>
    <name evidence="19" type="ORF">CIK64_02640</name>
    <name evidence="18" type="ORF">CXR23_15305</name>
    <name evidence="20" type="ORF">EB834_00325</name>
</gene>
<reference evidence="18 22" key="2">
    <citation type="submission" date="2017-12" db="EMBL/GenBank/DDBJ databases">
        <authorList>
            <person name="Levesque S."/>
        </authorList>
    </citation>
    <scope>NUCLEOTIDE SEQUENCE [LARGE SCALE GENOMIC DNA]</scope>
    <source>
        <strain evidence="18 22">SMQ-1417</strain>
    </source>
</reference>
<evidence type="ECO:0000256" key="13">
    <source>
        <dbReference type="ARBA" id="ARBA00057568"/>
    </source>
</evidence>
<evidence type="ECO:0000313" key="20">
    <source>
        <dbReference type="EMBL" id="TGD40526.1"/>
    </source>
</evidence>
<organism evidence="19 21">
    <name type="scientific">Brevibacterium aurantiacum</name>
    <dbReference type="NCBI Taxonomy" id="273384"/>
    <lineage>
        <taxon>Bacteria</taxon>
        <taxon>Bacillati</taxon>
        <taxon>Actinomycetota</taxon>
        <taxon>Actinomycetes</taxon>
        <taxon>Micrococcales</taxon>
        <taxon>Brevibacteriaceae</taxon>
        <taxon>Brevibacterium</taxon>
    </lineage>
</organism>
<keyword evidence="5 15" id="KW-0808">Transferase</keyword>
<protein>
    <recommendedName>
        <fullName evidence="14 15">Biotin synthase</fullName>
        <ecNumber evidence="3 15">2.8.1.6</ecNumber>
    </recommendedName>
</protein>
<dbReference type="GO" id="GO:0005506">
    <property type="term" value="F:iron ion binding"/>
    <property type="evidence" value="ECO:0007669"/>
    <property type="project" value="UniProtKB-UniRule"/>
</dbReference>
<comment type="cofactor">
    <cofactor evidence="15">
        <name>[2Fe-2S] cluster</name>
        <dbReference type="ChEBI" id="CHEBI:190135"/>
    </cofactor>
    <text evidence="15">Binds 1 [2Fe-2S] cluster. The cluster is coordinated with 3 cysteines and 1 arginine.</text>
</comment>
<dbReference type="InterPro" id="IPR010722">
    <property type="entry name" value="BATS_dom"/>
</dbReference>
<dbReference type="InterPro" id="IPR013785">
    <property type="entry name" value="Aldolase_TIM"/>
</dbReference>
<proteinExistence type="inferred from homology"/>
<feature type="region of interest" description="Disordered" evidence="16">
    <location>
        <begin position="340"/>
        <end position="417"/>
    </location>
</feature>
<feature type="binding site" evidence="15">
    <location>
        <position position="273"/>
    </location>
    <ligand>
        <name>[2Fe-2S] cluster</name>
        <dbReference type="ChEBI" id="CHEBI:190135"/>
    </ligand>
</feature>
<dbReference type="EMBL" id="RHFF01000001">
    <property type="protein sequence ID" value="TGD40526.1"/>
    <property type="molecule type" value="Genomic_DNA"/>
</dbReference>
<dbReference type="Proteomes" id="UP000297736">
    <property type="component" value="Unassembled WGS sequence"/>
</dbReference>
<dbReference type="SFLD" id="SFLDG01060">
    <property type="entry name" value="BATS_domain_containing"/>
    <property type="match status" value="1"/>
</dbReference>
<keyword evidence="7 15" id="KW-0001">2Fe-2S</keyword>
<accession>A0A2A3Z8G8</accession>
<evidence type="ECO:0000256" key="2">
    <source>
        <dbReference type="ARBA" id="ARBA00011738"/>
    </source>
</evidence>
<evidence type="ECO:0000313" key="18">
    <source>
        <dbReference type="EMBL" id="AZT94342.1"/>
    </source>
</evidence>
<evidence type="ECO:0000256" key="4">
    <source>
        <dbReference type="ARBA" id="ARBA00022485"/>
    </source>
</evidence>
<dbReference type="AlphaFoldDB" id="A0A2A3Z8G8"/>
<keyword evidence="8 15" id="KW-0479">Metal-binding</keyword>